<accession>A0A699UG58</accession>
<proteinExistence type="predicted"/>
<evidence type="ECO:0000313" key="2">
    <source>
        <dbReference type="EMBL" id="GFD20336.1"/>
    </source>
</evidence>
<protein>
    <submittedName>
        <fullName evidence="2">Uncharacterized protein</fullName>
    </submittedName>
</protein>
<sequence length="142" mass="15686">AAGWTIDAGAWTLRAMLSTPWLLRCLSLRVRHRTSQSQKLRHDRGRVLPREKCRAYLQGRQDFPVVVQQDEHQQFCRLGGAGVSGFVVLRTGRLVPGLTGLVSDRFAVVDPRNHLALQHIGNRTAAVAMGDGHLPGFVVDGQ</sequence>
<feature type="non-terminal residue" evidence="2">
    <location>
        <position position="142"/>
    </location>
</feature>
<feature type="chain" id="PRO_5025478739" evidence="1">
    <location>
        <begin position="19"/>
        <end position="142"/>
    </location>
</feature>
<name>A0A699UG58_TANCI</name>
<evidence type="ECO:0000256" key="1">
    <source>
        <dbReference type="SAM" id="SignalP"/>
    </source>
</evidence>
<comment type="caution">
    <text evidence="2">The sequence shown here is derived from an EMBL/GenBank/DDBJ whole genome shotgun (WGS) entry which is preliminary data.</text>
</comment>
<keyword evidence="1" id="KW-0732">Signal</keyword>
<reference evidence="2" key="1">
    <citation type="journal article" date="2019" name="Sci. Rep.">
        <title>Draft genome of Tanacetum cinerariifolium, the natural source of mosquito coil.</title>
        <authorList>
            <person name="Yamashiro T."/>
            <person name="Shiraishi A."/>
            <person name="Satake H."/>
            <person name="Nakayama K."/>
        </authorList>
    </citation>
    <scope>NUCLEOTIDE SEQUENCE</scope>
</reference>
<organism evidence="2">
    <name type="scientific">Tanacetum cinerariifolium</name>
    <name type="common">Dalmatian daisy</name>
    <name type="synonym">Chrysanthemum cinerariifolium</name>
    <dbReference type="NCBI Taxonomy" id="118510"/>
    <lineage>
        <taxon>Eukaryota</taxon>
        <taxon>Viridiplantae</taxon>
        <taxon>Streptophyta</taxon>
        <taxon>Embryophyta</taxon>
        <taxon>Tracheophyta</taxon>
        <taxon>Spermatophyta</taxon>
        <taxon>Magnoliopsida</taxon>
        <taxon>eudicotyledons</taxon>
        <taxon>Gunneridae</taxon>
        <taxon>Pentapetalae</taxon>
        <taxon>asterids</taxon>
        <taxon>campanulids</taxon>
        <taxon>Asterales</taxon>
        <taxon>Asteraceae</taxon>
        <taxon>Asteroideae</taxon>
        <taxon>Anthemideae</taxon>
        <taxon>Anthemidinae</taxon>
        <taxon>Tanacetum</taxon>
    </lineage>
</organism>
<feature type="signal peptide" evidence="1">
    <location>
        <begin position="1"/>
        <end position="18"/>
    </location>
</feature>
<gene>
    <name evidence="2" type="ORF">Tci_892305</name>
</gene>
<dbReference type="AlphaFoldDB" id="A0A699UG58"/>
<dbReference type="EMBL" id="BKCJ011321462">
    <property type="protein sequence ID" value="GFD20336.1"/>
    <property type="molecule type" value="Genomic_DNA"/>
</dbReference>
<feature type="non-terminal residue" evidence="2">
    <location>
        <position position="1"/>
    </location>
</feature>